<keyword evidence="1" id="KW-1133">Transmembrane helix</keyword>
<accession>A0A0F9KSH9</accession>
<evidence type="ECO:0000256" key="1">
    <source>
        <dbReference type="SAM" id="Phobius"/>
    </source>
</evidence>
<proteinExistence type="predicted"/>
<dbReference type="AlphaFoldDB" id="A0A0F9KSH9"/>
<evidence type="ECO:0000259" key="2">
    <source>
        <dbReference type="Pfam" id="PF13240"/>
    </source>
</evidence>
<feature type="transmembrane region" description="Helical" evidence="1">
    <location>
        <begin position="20"/>
        <end position="40"/>
    </location>
</feature>
<organism evidence="3">
    <name type="scientific">marine sediment metagenome</name>
    <dbReference type="NCBI Taxonomy" id="412755"/>
    <lineage>
        <taxon>unclassified sequences</taxon>
        <taxon>metagenomes</taxon>
        <taxon>ecological metagenomes</taxon>
    </lineage>
</organism>
<feature type="transmembrane region" description="Helical" evidence="1">
    <location>
        <begin position="52"/>
        <end position="75"/>
    </location>
</feature>
<reference evidence="3" key="1">
    <citation type="journal article" date="2015" name="Nature">
        <title>Complex archaea that bridge the gap between prokaryotes and eukaryotes.</title>
        <authorList>
            <person name="Spang A."/>
            <person name="Saw J.H."/>
            <person name="Jorgensen S.L."/>
            <person name="Zaremba-Niedzwiedzka K."/>
            <person name="Martijn J."/>
            <person name="Lind A.E."/>
            <person name="van Eijk R."/>
            <person name="Schleper C."/>
            <person name="Guy L."/>
            <person name="Ettema T.J."/>
        </authorList>
    </citation>
    <scope>NUCLEOTIDE SEQUENCE</scope>
</reference>
<comment type="caution">
    <text evidence="3">The sequence shown here is derived from an EMBL/GenBank/DDBJ whole genome shotgun (WGS) entry which is preliminary data.</text>
</comment>
<evidence type="ECO:0000313" key="3">
    <source>
        <dbReference type="EMBL" id="KKM25043.1"/>
    </source>
</evidence>
<protein>
    <recommendedName>
        <fullName evidence="2">Zinc-ribbon domain-containing protein</fullName>
    </recommendedName>
</protein>
<sequence length="157" mass="17537">MAWIPIVVSSKKGCHRSSNISVIVGLLIFLVFGIMFFMLFNNFGWHGLGLSMPFVIGGFTVFLVVVICIASIASAMSKTYKTPKDNIFNRNLIQSKNPAPQPNPYIIQNDIKEQVGVDEEKSSRREIPVVGEVSFCRYCGSKIERDARFCHQCGSKL</sequence>
<name>A0A0F9KSH9_9ZZZZ</name>
<feature type="domain" description="Zinc-ribbon" evidence="2">
    <location>
        <begin position="135"/>
        <end position="157"/>
    </location>
</feature>
<keyword evidence="1" id="KW-0812">Transmembrane</keyword>
<gene>
    <name evidence="3" type="ORF">LCGC14_1598920</name>
</gene>
<keyword evidence="1" id="KW-0472">Membrane</keyword>
<dbReference type="EMBL" id="LAZR01012799">
    <property type="protein sequence ID" value="KKM25043.1"/>
    <property type="molecule type" value="Genomic_DNA"/>
</dbReference>
<dbReference type="InterPro" id="IPR026870">
    <property type="entry name" value="Zinc_ribbon_dom"/>
</dbReference>
<dbReference type="Pfam" id="PF13240">
    <property type="entry name" value="Zn_Ribbon_1"/>
    <property type="match status" value="1"/>
</dbReference>